<dbReference type="EMBL" id="JACORU010000007">
    <property type="protein sequence ID" value="MBC5766690.1"/>
    <property type="molecule type" value="Genomic_DNA"/>
</dbReference>
<dbReference type="InterPro" id="IPR050400">
    <property type="entry name" value="Bact_Cytoskel_RodZ"/>
</dbReference>
<dbReference type="Gene3D" id="1.10.260.40">
    <property type="entry name" value="lambda repressor-like DNA-binding domains"/>
    <property type="match status" value="1"/>
</dbReference>
<dbReference type="InterPro" id="IPR010982">
    <property type="entry name" value="Lambda_DNA-bd_dom_sf"/>
</dbReference>
<feature type="compositionally biased region" description="Pro residues" evidence="1">
    <location>
        <begin position="159"/>
        <end position="175"/>
    </location>
</feature>
<keyword evidence="4" id="KW-1185">Reference proteome</keyword>
<dbReference type="RefSeq" id="WP_187083169.1">
    <property type="nucleotide sequence ID" value="NZ_JACORU010000007.1"/>
</dbReference>
<dbReference type="PANTHER" id="PTHR34475:SF1">
    <property type="entry name" value="CYTOSKELETON PROTEIN RODZ"/>
    <property type="match status" value="1"/>
</dbReference>
<dbReference type="PANTHER" id="PTHR34475">
    <property type="match status" value="1"/>
</dbReference>
<dbReference type="Proteomes" id="UP000596827">
    <property type="component" value="Unassembled WGS sequence"/>
</dbReference>
<evidence type="ECO:0000259" key="2">
    <source>
        <dbReference type="Pfam" id="PF13464"/>
    </source>
</evidence>
<feature type="domain" description="Cytoskeleton protein RodZ-like C-terminal" evidence="2">
    <location>
        <begin position="263"/>
        <end position="334"/>
    </location>
</feature>
<dbReference type="InterPro" id="IPR025194">
    <property type="entry name" value="RodZ-like_C"/>
</dbReference>
<dbReference type="Pfam" id="PF13413">
    <property type="entry name" value="HTH_25"/>
    <property type="match status" value="1"/>
</dbReference>
<name>A0A923MB14_9BURK</name>
<evidence type="ECO:0000313" key="3">
    <source>
        <dbReference type="EMBL" id="MBC5766690.1"/>
    </source>
</evidence>
<gene>
    <name evidence="3" type="ORF">H8R02_19635</name>
</gene>
<protein>
    <submittedName>
        <fullName evidence="3">Helix-turn-helix domain-containing protein</fullName>
    </submittedName>
</protein>
<comment type="caution">
    <text evidence="3">The sequence shown here is derived from an EMBL/GenBank/DDBJ whole genome shotgun (WGS) entry which is preliminary data.</text>
</comment>
<accession>A0A923MB14</accession>
<feature type="region of interest" description="Disordered" evidence="1">
    <location>
        <begin position="153"/>
        <end position="177"/>
    </location>
</feature>
<evidence type="ECO:0000256" key="1">
    <source>
        <dbReference type="SAM" id="MobiDB-lite"/>
    </source>
</evidence>
<dbReference type="AlphaFoldDB" id="A0A923MB14"/>
<reference evidence="3" key="1">
    <citation type="submission" date="2020-08" db="EMBL/GenBank/DDBJ databases">
        <title>Ramlibacter sp. GTP1 16S ribosomal RNA gene genome sequencing and assembly.</title>
        <authorList>
            <person name="Kang M."/>
        </authorList>
    </citation>
    <scope>NUCLEOTIDE SEQUENCE</scope>
    <source>
        <strain evidence="3">GTP1</strain>
    </source>
</reference>
<sequence>MSEAAPQPAEAAAPPGPTAGQLMRQAREAAGLHVATLAVALKVPVRKLEALEEDRYDLLPDAVFVRALASSVCRTLKIDAQPVLERLPQVATPRLMHRDDGINAPFRAPGDGPQQAWPEQVSRPVVLTVIALLLGAVVLIFLPSRNEEPVVTTAKPASAPAPAPAAPAPAEPPPAANVAAAPAAMPGVAASGAGPAGATPPPAPVLAPSTNLSVVPAPAAPVAPALPMASSSTPRMAASAAVAAASAAPAASAATGPVSGVVVFRATGESWVKVTDAKGTTVFQKLMTAGESAGASGALPLSVTVGNAKTTTVEVRGQPFDVAPHLQGNVARFEVR</sequence>
<organism evidence="3 4">
    <name type="scientific">Ramlibacter albus</name>
    <dbReference type="NCBI Taxonomy" id="2079448"/>
    <lineage>
        <taxon>Bacteria</taxon>
        <taxon>Pseudomonadati</taxon>
        <taxon>Pseudomonadota</taxon>
        <taxon>Betaproteobacteria</taxon>
        <taxon>Burkholderiales</taxon>
        <taxon>Comamonadaceae</taxon>
        <taxon>Ramlibacter</taxon>
    </lineage>
</organism>
<dbReference type="Pfam" id="PF13464">
    <property type="entry name" value="RodZ_C"/>
    <property type="match status" value="1"/>
</dbReference>
<proteinExistence type="predicted"/>
<dbReference type="GO" id="GO:0003677">
    <property type="term" value="F:DNA binding"/>
    <property type="evidence" value="ECO:0007669"/>
    <property type="project" value="InterPro"/>
</dbReference>
<evidence type="ECO:0000313" key="4">
    <source>
        <dbReference type="Proteomes" id="UP000596827"/>
    </source>
</evidence>